<dbReference type="Proteomes" id="UP000595814">
    <property type="component" value="Chromosome"/>
</dbReference>
<proteinExistence type="predicted"/>
<keyword evidence="2" id="KW-1185">Reference proteome</keyword>
<dbReference type="EMBL" id="CP066744">
    <property type="protein sequence ID" value="QQK08770.1"/>
    <property type="molecule type" value="Genomic_DNA"/>
</dbReference>
<protein>
    <submittedName>
        <fullName evidence="1">Cna B-type domain-containing protein</fullName>
    </submittedName>
</protein>
<evidence type="ECO:0000313" key="1">
    <source>
        <dbReference type="EMBL" id="QQK08770.1"/>
    </source>
</evidence>
<organism evidence="1 2">
    <name type="scientific">Miniphocaeibacter halophilus</name>
    <dbReference type="NCBI Taxonomy" id="2931922"/>
    <lineage>
        <taxon>Bacteria</taxon>
        <taxon>Bacillati</taxon>
        <taxon>Bacillota</taxon>
        <taxon>Tissierellia</taxon>
        <taxon>Tissierellales</taxon>
        <taxon>Peptoniphilaceae</taxon>
        <taxon>Miniphocaeibacter</taxon>
    </lineage>
</organism>
<accession>A0AC61MSX5</accession>
<name>A0AC61MSX5_9FIRM</name>
<sequence length="630" mass="70847">MKKFKKGLSFLVLSFMLLNIILPIQTLASTTGEVNVKVNWSDNENKNGKRPESVEVELFANEKSVGTATLNERGKWSYKWAGLAKEEKGKAINYTVKEKTFPSEYIISKNTKGGLITITATYKVEENKVVETSSTKAPKVEEKITLAKAETPKATEAPKVEEDKQTTVATEETKQAKETKAPEVTTVVETKEEKISVKVRNVWEDNNNSKNLRPASIKVQLNKGGTAVNEPVELNEGNNWTYTWSDLDKADDYTVTVVEPAKDYDFVYNKEKETITATLKEEPTAPAETTSITAEKVWKDNGNKTKARPSYVEVQLYKDNKATGEAVKLDANNKWTHTWDNLPKTENDKNIEYTVKEVNVPKGYEVSYDAKSKVGRVYVINTIKPVEVETTSITAEKVWKDNDNKTKARPSYVEVQLYKDNKATGEAVKLDANNKWTYTWDNLPKTENGKNIEYTVKEVNVPKGYEVSYDTKSKVGRVYVINTIKTTPTDNNKTSVTVEKKWDDKNSKSRPTSVEVRLYKNGKAIGQTVKLDEKNKWKYTWTNLDKTENSKTVKYTVKEVNVPRGYEAKYSTDRKTGNLIVTNTLKTTSVGRSTTRRQLPKTGIASTLGTSIAGLGLVLGGISQFKKKDD</sequence>
<evidence type="ECO:0000313" key="2">
    <source>
        <dbReference type="Proteomes" id="UP000595814"/>
    </source>
</evidence>
<gene>
    <name evidence="1" type="ORF">JFY71_04355</name>
</gene>
<reference evidence="1 2" key="1">
    <citation type="journal article" date="2022" name="Int. J. Syst. Evol. Microbiol.">
        <title>Miniphocaeibacter halophilus sp. nov., an ammonium-tolerant acetate-producing bacterium isolated from a biogas system.</title>
        <authorList>
            <person name="Schnurer A."/>
            <person name="Singh A."/>
            <person name="Bi S."/>
            <person name="Qiao W."/>
            <person name="Westerholm M."/>
        </authorList>
    </citation>
    <scope>NUCLEOTIDE SEQUENCE [LARGE SCALE GENOMIC DNA]</scope>
    <source>
        <strain evidence="1 2">AMB_01</strain>
    </source>
</reference>